<sequence length="213" mass="23925">MTDNSGIPHFVDNIRGVGYMRNPNRQAAKRRAVESEGSDTILIYNSSNGATEQYAEWISKALDCDVMKYSRGKLGYASMYQNIIFGSWIRGGEITRYNMLRANLVNFGIENNNLIVFATGIIKPSDEYTAYVKSLNGCKQLPEGCFHLLPGRYDPSGCKSADRLALKAMGDRIFTPLSKEEISAARDRFKVGYDGVEIETIKPIIEKVLEFRQ</sequence>
<feature type="domain" description="Flavodoxin" evidence="1">
    <location>
        <begin position="41"/>
        <end position="166"/>
    </location>
</feature>
<accession>X8IPM0</accession>
<name>X8IPM0_9FIRM</name>
<evidence type="ECO:0000313" key="3">
    <source>
        <dbReference type="Proteomes" id="UP000022645"/>
    </source>
</evidence>
<protein>
    <submittedName>
        <fullName evidence="2">Flavodoxin domain protein</fullName>
    </submittedName>
</protein>
<dbReference type="EMBL" id="JALU01000027">
    <property type="protein sequence ID" value="EUC51557.1"/>
    <property type="molecule type" value="Genomic_DNA"/>
</dbReference>
<evidence type="ECO:0000259" key="1">
    <source>
        <dbReference type="Pfam" id="PF12724"/>
    </source>
</evidence>
<dbReference type="InterPro" id="IPR029039">
    <property type="entry name" value="Flavoprotein-like_sf"/>
</dbReference>
<organism evidence="2 3">
    <name type="scientific">Mogibacterium timidum ATCC 33093</name>
    <dbReference type="NCBI Taxonomy" id="1401079"/>
    <lineage>
        <taxon>Bacteria</taxon>
        <taxon>Bacillati</taxon>
        <taxon>Bacillota</taxon>
        <taxon>Clostridia</taxon>
        <taxon>Peptostreptococcales</taxon>
        <taxon>Anaerovoracaceae</taxon>
        <taxon>Mogibacterium</taxon>
    </lineage>
</organism>
<dbReference type="SUPFAM" id="SSF52218">
    <property type="entry name" value="Flavoproteins"/>
    <property type="match status" value="1"/>
</dbReference>
<dbReference type="Proteomes" id="UP000022645">
    <property type="component" value="Unassembled WGS sequence"/>
</dbReference>
<dbReference type="InterPro" id="IPR026816">
    <property type="entry name" value="Flavodoxin_dom"/>
</dbReference>
<gene>
    <name evidence="2" type="ORF">HMPREF0581_0987</name>
</gene>
<evidence type="ECO:0000313" key="2">
    <source>
        <dbReference type="EMBL" id="EUC51557.1"/>
    </source>
</evidence>
<comment type="caution">
    <text evidence="2">The sequence shown here is derived from an EMBL/GenBank/DDBJ whole genome shotgun (WGS) entry which is preliminary data.</text>
</comment>
<reference evidence="2 3" key="1">
    <citation type="submission" date="2014-01" db="EMBL/GenBank/DDBJ databases">
        <authorList>
            <person name="Durkin A.S."/>
            <person name="McCorrison J."/>
            <person name="Torralba M."/>
            <person name="Gillis M."/>
            <person name="Haft D.H."/>
            <person name="Methe B."/>
            <person name="Sutton G."/>
            <person name="Nelson K.E."/>
        </authorList>
    </citation>
    <scope>NUCLEOTIDE SEQUENCE [LARGE SCALE GENOMIC DNA]</scope>
    <source>
        <strain evidence="2 3">ATCC 33093</strain>
    </source>
</reference>
<proteinExistence type="predicted"/>
<dbReference type="Pfam" id="PF12724">
    <property type="entry name" value="Flavodoxin_5"/>
    <property type="match status" value="1"/>
</dbReference>
<dbReference type="AlphaFoldDB" id="X8IPM0"/>
<dbReference type="Gene3D" id="3.40.50.360">
    <property type="match status" value="1"/>
</dbReference>